<dbReference type="GO" id="GO:0009062">
    <property type="term" value="P:fatty acid catabolic process"/>
    <property type="evidence" value="ECO:0007669"/>
    <property type="project" value="TreeGrafter"/>
</dbReference>
<accession>A0A9W8LGD2</accession>
<evidence type="ECO:0000313" key="3">
    <source>
        <dbReference type="Proteomes" id="UP001140172"/>
    </source>
</evidence>
<feature type="domain" description="Acyl-CoA thioesterase-like C-terminal" evidence="1">
    <location>
        <begin position="43"/>
        <end position="157"/>
    </location>
</feature>
<organism evidence="2 3">
    <name type="scientific">Coemansia interrupta</name>
    <dbReference type="NCBI Taxonomy" id="1126814"/>
    <lineage>
        <taxon>Eukaryota</taxon>
        <taxon>Fungi</taxon>
        <taxon>Fungi incertae sedis</taxon>
        <taxon>Zoopagomycota</taxon>
        <taxon>Kickxellomycotina</taxon>
        <taxon>Kickxellomycetes</taxon>
        <taxon>Kickxellales</taxon>
        <taxon>Kickxellaceae</taxon>
        <taxon>Coemansia</taxon>
    </lineage>
</organism>
<feature type="non-terminal residue" evidence="2">
    <location>
        <position position="1"/>
    </location>
</feature>
<dbReference type="PANTHER" id="PTHR11066">
    <property type="entry name" value="ACYL-COA THIOESTERASE"/>
    <property type="match status" value="1"/>
</dbReference>
<dbReference type="PANTHER" id="PTHR11066:SF34">
    <property type="entry name" value="ACYL-COENZYME A THIOESTERASE 8"/>
    <property type="match status" value="1"/>
</dbReference>
<dbReference type="InterPro" id="IPR029069">
    <property type="entry name" value="HotDog_dom_sf"/>
</dbReference>
<dbReference type="OrthoDB" id="68328at2759"/>
<gene>
    <name evidence="2" type="ORF">GGI15_003903</name>
</gene>
<evidence type="ECO:0000259" key="1">
    <source>
        <dbReference type="Pfam" id="PF20789"/>
    </source>
</evidence>
<dbReference type="Gene3D" id="3.10.129.10">
    <property type="entry name" value="Hotdog Thioesterase"/>
    <property type="match status" value="1"/>
</dbReference>
<proteinExistence type="predicted"/>
<dbReference type="Pfam" id="PF20789">
    <property type="entry name" value="4HBT_3C"/>
    <property type="match status" value="1"/>
</dbReference>
<reference evidence="2" key="1">
    <citation type="submission" date="2022-07" db="EMBL/GenBank/DDBJ databases">
        <title>Phylogenomic reconstructions and comparative analyses of Kickxellomycotina fungi.</title>
        <authorList>
            <person name="Reynolds N.K."/>
            <person name="Stajich J.E."/>
            <person name="Barry K."/>
            <person name="Grigoriev I.V."/>
            <person name="Crous P."/>
            <person name="Smith M.E."/>
        </authorList>
    </citation>
    <scope>NUCLEOTIDE SEQUENCE</scope>
    <source>
        <strain evidence="2">BCRC 34489</strain>
    </source>
</reference>
<name>A0A9W8LGD2_9FUNG</name>
<keyword evidence="3" id="KW-1185">Reference proteome</keyword>
<dbReference type="Proteomes" id="UP001140172">
    <property type="component" value="Unassembled WGS sequence"/>
</dbReference>
<dbReference type="AlphaFoldDB" id="A0A9W8LGD2"/>
<dbReference type="GO" id="GO:0047617">
    <property type="term" value="F:fatty acyl-CoA hydrolase activity"/>
    <property type="evidence" value="ECO:0007669"/>
    <property type="project" value="InterPro"/>
</dbReference>
<evidence type="ECO:0000313" key="2">
    <source>
        <dbReference type="EMBL" id="KAJ2779371.1"/>
    </source>
</evidence>
<dbReference type="GO" id="GO:0005782">
    <property type="term" value="C:peroxisomal matrix"/>
    <property type="evidence" value="ECO:0007669"/>
    <property type="project" value="UniProtKB-SubCell"/>
</dbReference>
<comment type="caution">
    <text evidence="2">The sequence shown here is derived from an EMBL/GenBank/DDBJ whole genome shotgun (WGS) entry which is preliminary data.</text>
</comment>
<protein>
    <recommendedName>
        <fullName evidence="1">Acyl-CoA thioesterase-like C-terminal domain-containing protein</fullName>
    </recommendedName>
</protein>
<dbReference type="GO" id="GO:0006637">
    <property type="term" value="P:acyl-CoA metabolic process"/>
    <property type="evidence" value="ECO:0007669"/>
    <property type="project" value="InterPro"/>
</dbReference>
<dbReference type="CDD" id="cd03444">
    <property type="entry name" value="Thioesterase_II_repeat1"/>
    <property type="match status" value="1"/>
</dbReference>
<dbReference type="InterPro" id="IPR049450">
    <property type="entry name" value="ACOT8-like_C"/>
</dbReference>
<dbReference type="InterPro" id="IPR003703">
    <property type="entry name" value="Acyl_CoA_thio"/>
</dbReference>
<sequence length="170" mass="18863">KSMPDVPLPGTSADCQFILDPQGYPGGFPVKIWARELESDCETPAPPRQQIWLENPEPRQRTVQAEQCILATYTDVHFTRVIVRPYGIRIAPAPASECLRGIVSIDHHIWFHRTGDSGCVLVDTHCSQFHGGRGIVSSEVYGTDGTLVATAVQEGRVVLDKRHRLPEPKL</sequence>
<dbReference type="SUPFAM" id="SSF54637">
    <property type="entry name" value="Thioesterase/thiol ester dehydrase-isomerase"/>
    <property type="match status" value="1"/>
</dbReference>
<dbReference type="EMBL" id="JANBUM010000302">
    <property type="protein sequence ID" value="KAJ2779371.1"/>
    <property type="molecule type" value="Genomic_DNA"/>
</dbReference>